<dbReference type="Gene3D" id="3.80.10.10">
    <property type="entry name" value="Ribonuclease Inhibitor"/>
    <property type="match status" value="1"/>
</dbReference>
<gene>
    <name evidence="2" type="ORF">LIER_19164</name>
</gene>
<dbReference type="Pfam" id="PF23247">
    <property type="entry name" value="LRR_RPS2"/>
    <property type="match status" value="1"/>
</dbReference>
<evidence type="ECO:0000313" key="3">
    <source>
        <dbReference type="Proteomes" id="UP001454036"/>
    </source>
</evidence>
<feature type="domain" description="Disease resistance protein At4g27190-like leucine-rich repeats" evidence="1">
    <location>
        <begin position="35"/>
        <end position="89"/>
    </location>
</feature>
<evidence type="ECO:0000313" key="2">
    <source>
        <dbReference type="EMBL" id="GAA0163254.1"/>
    </source>
</evidence>
<protein>
    <recommendedName>
        <fullName evidence="1">Disease resistance protein At4g27190-like leucine-rich repeats domain-containing protein</fullName>
    </recommendedName>
</protein>
<proteinExistence type="predicted"/>
<name>A0AAV3QHQ2_LITER</name>
<keyword evidence="3" id="KW-1185">Reference proteome</keyword>
<comment type="caution">
    <text evidence="2">The sequence shown here is derived from an EMBL/GenBank/DDBJ whole genome shotgun (WGS) entry which is preliminary data.</text>
</comment>
<reference evidence="2 3" key="1">
    <citation type="submission" date="2024-01" db="EMBL/GenBank/DDBJ databases">
        <title>The complete chloroplast genome sequence of Lithospermum erythrorhizon: insights into the phylogenetic relationship among Boraginaceae species and the maternal lineages of purple gromwells.</title>
        <authorList>
            <person name="Okada T."/>
            <person name="Watanabe K."/>
        </authorList>
    </citation>
    <scope>NUCLEOTIDE SEQUENCE [LARGE SCALE GENOMIC DNA]</scope>
</reference>
<dbReference type="AlphaFoldDB" id="A0AAV3QHQ2"/>
<sequence length="104" mass="11711">MLPKLESLFLKFCDSIKERGGEREQQEVCSYLGSSLPKVRHMDIYSCNNLFTTAKSGLLQGFQELEELLVLSCSSIEVVFDFEEIMNVTSAELPVSTTLLGRLE</sequence>
<dbReference type="InterPro" id="IPR057135">
    <property type="entry name" value="At4g27190-like_LRR"/>
</dbReference>
<evidence type="ECO:0000259" key="1">
    <source>
        <dbReference type="Pfam" id="PF23247"/>
    </source>
</evidence>
<dbReference type="SUPFAM" id="SSF52047">
    <property type="entry name" value="RNI-like"/>
    <property type="match status" value="1"/>
</dbReference>
<dbReference type="EMBL" id="BAABME010004698">
    <property type="protein sequence ID" value="GAA0163254.1"/>
    <property type="molecule type" value="Genomic_DNA"/>
</dbReference>
<accession>A0AAV3QHQ2</accession>
<dbReference type="InterPro" id="IPR032675">
    <property type="entry name" value="LRR_dom_sf"/>
</dbReference>
<organism evidence="2 3">
    <name type="scientific">Lithospermum erythrorhizon</name>
    <name type="common">Purple gromwell</name>
    <name type="synonym">Lithospermum officinale var. erythrorhizon</name>
    <dbReference type="NCBI Taxonomy" id="34254"/>
    <lineage>
        <taxon>Eukaryota</taxon>
        <taxon>Viridiplantae</taxon>
        <taxon>Streptophyta</taxon>
        <taxon>Embryophyta</taxon>
        <taxon>Tracheophyta</taxon>
        <taxon>Spermatophyta</taxon>
        <taxon>Magnoliopsida</taxon>
        <taxon>eudicotyledons</taxon>
        <taxon>Gunneridae</taxon>
        <taxon>Pentapetalae</taxon>
        <taxon>asterids</taxon>
        <taxon>lamiids</taxon>
        <taxon>Boraginales</taxon>
        <taxon>Boraginaceae</taxon>
        <taxon>Boraginoideae</taxon>
        <taxon>Lithospermeae</taxon>
        <taxon>Lithospermum</taxon>
    </lineage>
</organism>
<dbReference type="Proteomes" id="UP001454036">
    <property type="component" value="Unassembled WGS sequence"/>
</dbReference>